<dbReference type="InterPro" id="IPR031137">
    <property type="entry name" value="GRF"/>
</dbReference>
<keyword evidence="5" id="KW-0805">Transcription regulation</keyword>
<dbReference type="Pfam" id="PF08879">
    <property type="entry name" value="WRC"/>
    <property type="match status" value="1"/>
</dbReference>
<dbReference type="GO" id="GO:0005634">
    <property type="term" value="C:nucleus"/>
    <property type="evidence" value="ECO:0007669"/>
    <property type="project" value="UniProtKB-SubCell"/>
</dbReference>
<feature type="region of interest" description="Disordered" evidence="6">
    <location>
        <begin position="251"/>
        <end position="309"/>
    </location>
</feature>
<comment type="similarity">
    <text evidence="2 5">Belongs to the GRF family.</text>
</comment>
<feature type="short sequence motif" description="Bipartite nuclear localization signal" evidence="4">
    <location>
        <begin position="224"/>
        <end position="234"/>
    </location>
</feature>
<evidence type="ECO:0000259" key="7">
    <source>
        <dbReference type="PROSITE" id="PS51666"/>
    </source>
</evidence>
<keyword evidence="5" id="KW-0804">Transcription</keyword>
<keyword evidence="5" id="KW-0010">Activator</keyword>
<dbReference type="PROSITE" id="PS51667">
    <property type="entry name" value="WRC"/>
    <property type="match status" value="1"/>
</dbReference>
<feature type="compositionally biased region" description="Low complexity" evidence="6">
    <location>
        <begin position="488"/>
        <end position="497"/>
    </location>
</feature>
<dbReference type="GO" id="GO:0005524">
    <property type="term" value="F:ATP binding"/>
    <property type="evidence" value="ECO:0007669"/>
    <property type="project" value="UniProtKB-UniRule"/>
</dbReference>
<proteinExistence type="inferred from homology"/>
<evidence type="ECO:0000256" key="4">
    <source>
        <dbReference type="PROSITE-ProRule" id="PRU01002"/>
    </source>
</evidence>
<comment type="domain">
    <text evidence="5">The QLQ domain and WRC domain may be involved in protein-protein interaction and DNA-binding, respectively.</text>
</comment>
<comment type="function">
    <text evidence="5">Transcription activator.</text>
</comment>
<dbReference type="EMBL" id="GISG01267322">
    <property type="protein sequence ID" value="MBA4675470.1"/>
    <property type="molecule type" value="Transcribed_RNA"/>
</dbReference>
<feature type="domain" description="WRC" evidence="8">
    <location>
        <begin position="219"/>
        <end position="263"/>
    </location>
</feature>
<dbReference type="Pfam" id="PF08880">
    <property type="entry name" value="QLQ"/>
    <property type="match status" value="1"/>
</dbReference>
<keyword evidence="3 4" id="KW-0539">Nucleus</keyword>
<sequence>MRSTTRNGSGGSGSRGENGVSSKTFQEGLVVVQLGLNLQNQDRPLMCNQSGTAANLSGGGDDQDDDHNGDVDGNGRGSDPTINGYYTMMKNDIIYDATPVGIHSSSPANSTSSASGFVRGLQPFDASYFSAHPFVKSSGGGGMATATMGFPFTVAQWKELERQAMIYKYMVASVPVPADLLYSSFTTNLSPPATFAPTSYFLGKYENGLNLRWVGNSKDAEPGRCRRTDGKKWRCSRDVAPNQKYCERHMHRGRPRSRKPVELVHNPPSDFPTNNKIKNTNPTKKTRLHDPNTPSVASSSSPAAQMAKASAFDHPVVSAANPFEDSRSLAWVEEQQWQQLVQENMNPSVFQHQFDGQPPNVNSNCVYNPKSELGLLERPLIDAWSMGLPGNKENYGSNKTPFSSNGGHGNAINENMCRIQMGLGVIDSWVGSSPISPGGPLAEVLRPGSVPTATAATTTTEAGEGDFATPPATTVSSPSGVLQKTHASFSDSSGSSSPTYHNSKAKSDMPFHWLN</sequence>
<feature type="compositionally biased region" description="Low complexity" evidence="6">
    <location>
        <begin position="295"/>
        <end position="309"/>
    </location>
</feature>
<organism evidence="9">
    <name type="scientific">Opuntia streptacantha</name>
    <name type="common">Prickly pear cactus</name>
    <name type="synonym">Opuntia cardona</name>
    <dbReference type="NCBI Taxonomy" id="393608"/>
    <lineage>
        <taxon>Eukaryota</taxon>
        <taxon>Viridiplantae</taxon>
        <taxon>Streptophyta</taxon>
        <taxon>Embryophyta</taxon>
        <taxon>Tracheophyta</taxon>
        <taxon>Spermatophyta</taxon>
        <taxon>Magnoliopsida</taxon>
        <taxon>eudicotyledons</taxon>
        <taxon>Gunneridae</taxon>
        <taxon>Pentapetalae</taxon>
        <taxon>Caryophyllales</taxon>
        <taxon>Cactineae</taxon>
        <taxon>Cactaceae</taxon>
        <taxon>Opuntioideae</taxon>
        <taxon>Opuntia</taxon>
    </lineage>
</organism>
<dbReference type="InterPro" id="IPR014978">
    <property type="entry name" value="Gln-Leu-Gln_QLQ"/>
</dbReference>
<evidence type="ECO:0000256" key="6">
    <source>
        <dbReference type="SAM" id="MobiDB-lite"/>
    </source>
</evidence>
<name>A0A7C9AUR3_OPUST</name>
<dbReference type="PANTHER" id="PTHR31602">
    <property type="entry name" value="GROWTH-REGULATING FACTOR 5"/>
    <property type="match status" value="1"/>
</dbReference>
<dbReference type="PANTHER" id="PTHR31602:SF101">
    <property type="entry name" value="GROWTH-REGULATING FACTOR 7"/>
    <property type="match status" value="1"/>
</dbReference>
<reference evidence="9" key="2">
    <citation type="submission" date="2020-07" db="EMBL/GenBank/DDBJ databases">
        <authorList>
            <person name="Vera ALvarez R."/>
            <person name="Arias-Moreno D.M."/>
            <person name="Jimenez-Jacinto V."/>
            <person name="Jimenez-Bremont J.F."/>
            <person name="Swaminathan K."/>
            <person name="Moose S.P."/>
            <person name="Guerrero-Gonzalez M.L."/>
            <person name="Marino-Ramirez L."/>
            <person name="Landsman D."/>
            <person name="Rodriguez-Kessler M."/>
            <person name="Delgado-Sanchez P."/>
        </authorList>
    </citation>
    <scope>NUCLEOTIDE SEQUENCE</scope>
    <source>
        <tissue evidence="9">Cladode</tissue>
    </source>
</reference>
<feature type="domain" description="QLQ" evidence="7">
    <location>
        <begin position="151"/>
        <end position="186"/>
    </location>
</feature>
<evidence type="ECO:0000256" key="5">
    <source>
        <dbReference type="RuleBase" id="RU367127"/>
    </source>
</evidence>
<accession>A0A7C9AUR3</accession>
<dbReference type="GO" id="GO:0006351">
    <property type="term" value="P:DNA-templated transcription"/>
    <property type="evidence" value="ECO:0007669"/>
    <property type="project" value="UniProtKB-UniRule"/>
</dbReference>
<feature type="region of interest" description="Disordered" evidence="6">
    <location>
        <begin position="47"/>
        <end position="80"/>
    </location>
</feature>
<dbReference type="InterPro" id="IPR014977">
    <property type="entry name" value="WRC_dom"/>
</dbReference>
<evidence type="ECO:0000256" key="1">
    <source>
        <dbReference type="ARBA" id="ARBA00004123"/>
    </source>
</evidence>
<dbReference type="AlphaFoldDB" id="A0A7C9AUR3"/>
<reference evidence="9" key="1">
    <citation type="journal article" date="2013" name="J. Plant Res.">
        <title>Effect of fungi and light on seed germination of three Opuntia species from semiarid lands of central Mexico.</title>
        <authorList>
            <person name="Delgado-Sanchez P."/>
            <person name="Jimenez-Bremont J.F."/>
            <person name="Guerrero-Gonzalez Mde L."/>
            <person name="Flores J."/>
        </authorList>
    </citation>
    <scope>NUCLEOTIDE SEQUENCE</scope>
    <source>
        <tissue evidence="9">Cladode</tissue>
    </source>
</reference>
<protein>
    <recommendedName>
        <fullName evidence="5">Growth-regulating factor</fullName>
    </recommendedName>
</protein>
<dbReference type="SMART" id="SM00951">
    <property type="entry name" value="QLQ"/>
    <property type="match status" value="1"/>
</dbReference>
<feature type="compositionally biased region" description="Polar residues" evidence="6">
    <location>
        <begin position="471"/>
        <end position="487"/>
    </location>
</feature>
<feature type="region of interest" description="Disordered" evidence="6">
    <location>
        <begin position="1"/>
        <end position="22"/>
    </location>
</feature>
<evidence type="ECO:0000256" key="3">
    <source>
        <dbReference type="ARBA" id="ARBA00023242"/>
    </source>
</evidence>
<dbReference type="GO" id="GO:0099402">
    <property type="term" value="P:plant organ development"/>
    <property type="evidence" value="ECO:0007669"/>
    <property type="project" value="UniProtKB-ARBA"/>
</dbReference>
<evidence type="ECO:0000256" key="2">
    <source>
        <dbReference type="ARBA" id="ARBA00008122"/>
    </source>
</evidence>
<comment type="subcellular location">
    <subcellularLocation>
        <location evidence="1 4 5">Nucleus</location>
    </subcellularLocation>
</comment>
<feature type="region of interest" description="Disordered" evidence="6">
    <location>
        <begin position="458"/>
        <end position="515"/>
    </location>
</feature>
<feature type="compositionally biased region" description="Low complexity" evidence="6">
    <location>
        <begin position="272"/>
        <end position="283"/>
    </location>
</feature>
<feature type="short sequence motif" description="Bipartite nuclear localization signal" evidence="4">
    <location>
        <begin position="252"/>
        <end position="259"/>
    </location>
</feature>
<evidence type="ECO:0000259" key="8">
    <source>
        <dbReference type="PROSITE" id="PS51667"/>
    </source>
</evidence>
<dbReference type="PROSITE" id="PS51666">
    <property type="entry name" value="QLQ"/>
    <property type="match status" value="1"/>
</dbReference>
<dbReference type="GO" id="GO:0006355">
    <property type="term" value="P:regulation of DNA-templated transcription"/>
    <property type="evidence" value="ECO:0007669"/>
    <property type="project" value="InterPro"/>
</dbReference>
<evidence type="ECO:0000313" key="9">
    <source>
        <dbReference type="EMBL" id="MBA4675470.1"/>
    </source>
</evidence>